<accession>A0A4Q7L5H4</accession>
<evidence type="ECO:0000256" key="1">
    <source>
        <dbReference type="SAM" id="SignalP"/>
    </source>
</evidence>
<dbReference type="PANTHER" id="PTHR30024">
    <property type="entry name" value="ALIPHATIC SULFONATES-BINDING PROTEIN-RELATED"/>
    <property type="match status" value="1"/>
</dbReference>
<dbReference type="RefSeq" id="WP_242613210.1">
    <property type="nucleotide sequence ID" value="NZ_SGWQ01000002.1"/>
</dbReference>
<dbReference type="Gene3D" id="3.40.190.10">
    <property type="entry name" value="Periplasmic binding protein-like II"/>
    <property type="match status" value="2"/>
</dbReference>
<dbReference type="AlphaFoldDB" id="A0A4Q7L5H4"/>
<keyword evidence="4" id="KW-1185">Reference proteome</keyword>
<gene>
    <name evidence="3" type="ORF">EV193_102492</name>
</gene>
<proteinExistence type="predicted"/>
<dbReference type="PROSITE" id="PS51257">
    <property type="entry name" value="PROKAR_LIPOPROTEIN"/>
    <property type="match status" value="1"/>
</dbReference>
<feature type="signal peptide" evidence="1">
    <location>
        <begin position="1"/>
        <end position="22"/>
    </location>
</feature>
<dbReference type="Proteomes" id="UP000294257">
    <property type="component" value="Unassembled WGS sequence"/>
</dbReference>
<organism evidence="3 4">
    <name type="scientific">Herbihabitans rhizosphaerae</name>
    <dbReference type="NCBI Taxonomy" id="1872711"/>
    <lineage>
        <taxon>Bacteria</taxon>
        <taxon>Bacillati</taxon>
        <taxon>Actinomycetota</taxon>
        <taxon>Actinomycetes</taxon>
        <taxon>Pseudonocardiales</taxon>
        <taxon>Pseudonocardiaceae</taxon>
        <taxon>Herbihabitans</taxon>
    </lineage>
</organism>
<keyword evidence="1" id="KW-0732">Signal</keyword>
<dbReference type="InterPro" id="IPR006311">
    <property type="entry name" value="TAT_signal"/>
</dbReference>
<dbReference type="InterPro" id="IPR015168">
    <property type="entry name" value="SsuA/THI5"/>
</dbReference>
<protein>
    <submittedName>
        <fullName evidence="3">ABC-type nitrate/sulfonate/bicarbonate transport system substrate-binding protein</fullName>
    </submittedName>
</protein>
<feature type="domain" description="SsuA/THI5-like" evidence="2">
    <location>
        <begin position="74"/>
        <end position="259"/>
    </location>
</feature>
<dbReference type="SUPFAM" id="SSF53850">
    <property type="entry name" value="Periplasmic binding protein-like II"/>
    <property type="match status" value="1"/>
</dbReference>
<dbReference type="Pfam" id="PF09084">
    <property type="entry name" value="NMT1"/>
    <property type="match status" value="1"/>
</dbReference>
<dbReference type="PANTHER" id="PTHR30024:SF2">
    <property type="entry name" value="ABC TRANSPORTER SUBSTRATE-BINDING PROTEIN"/>
    <property type="match status" value="1"/>
</dbReference>
<reference evidence="3 4" key="1">
    <citation type="submission" date="2019-02" db="EMBL/GenBank/DDBJ databases">
        <title>Genomic Encyclopedia of Type Strains, Phase IV (KMG-IV): sequencing the most valuable type-strain genomes for metagenomic binning, comparative biology and taxonomic classification.</title>
        <authorList>
            <person name="Goeker M."/>
        </authorList>
    </citation>
    <scope>NUCLEOTIDE SEQUENCE [LARGE SCALE GENOMIC DNA]</scope>
    <source>
        <strain evidence="3 4">DSM 101727</strain>
    </source>
</reference>
<feature type="chain" id="PRO_5038993903" evidence="1">
    <location>
        <begin position="23"/>
        <end position="335"/>
    </location>
</feature>
<dbReference type="EMBL" id="SGWQ01000002">
    <property type="protein sequence ID" value="RZS43512.1"/>
    <property type="molecule type" value="Genomic_DNA"/>
</dbReference>
<dbReference type="PROSITE" id="PS51318">
    <property type="entry name" value="TAT"/>
    <property type="match status" value="1"/>
</dbReference>
<comment type="caution">
    <text evidence="3">The sequence shown here is derived from an EMBL/GenBank/DDBJ whole genome shotgun (WGS) entry which is preliminary data.</text>
</comment>
<evidence type="ECO:0000259" key="2">
    <source>
        <dbReference type="Pfam" id="PF09084"/>
    </source>
</evidence>
<evidence type="ECO:0000313" key="4">
    <source>
        <dbReference type="Proteomes" id="UP000294257"/>
    </source>
</evidence>
<sequence length="335" mass="36200">MTTTRRNFLGLALLGVGSAAIGCGNAIGSAGPTNTLRYQGWAGDVILPELAADLGFLGDVKLEWVGNTISGPQDIQSAATGQVDFGGAFNGAVVKLKAAGAPIKSVISYYGADADAYSGFFVAEHSPIKTARDLLGKKVGMNTLGAHHEAMLGIYLKRNGLTPEEIKRVEPIVVPPPNTEQSLRQKQIEVGVLGGIWRDKALERGGVRKLFSDFDLLGAFSAGTYVFTERFLKQNPNTVRAFVSGVARTIEWSRATPRQQVVERKAEIIKRRGRNEDAAAIRYWKSNGVAGPGGRIQESELALWADWLAERGEVERGRIKIADLYTNEFNDLAKG</sequence>
<evidence type="ECO:0000313" key="3">
    <source>
        <dbReference type="EMBL" id="RZS43512.1"/>
    </source>
</evidence>
<name>A0A4Q7L5H4_9PSEU</name>